<dbReference type="InterPro" id="IPR054690">
    <property type="entry name" value="DNA_polI_exonuclease"/>
</dbReference>
<keyword evidence="4 16" id="KW-0808">Transferase</keyword>
<reference evidence="19" key="1">
    <citation type="submission" date="2020-07" db="EMBL/GenBank/DDBJ databases">
        <title>Genomic analysis of a strain of Sedimentibacter Hydroxybenzoicus DSM7310.</title>
        <authorList>
            <person name="Ma S."/>
        </authorList>
    </citation>
    <scope>NUCLEOTIDE SEQUENCE</scope>
    <source>
        <strain evidence="19">DSM 7310</strain>
    </source>
</reference>
<evidence type="ECO:0000256" key="13">
    <source>
        <dbReference type="ARBA" id="ARBA00023204"/>
    </source>
</evidence>
<dbReference type="CDD" id="cd09859">
    <property type="entry name" value="PIN_53EXO"/>
    <property type="match status" value="1"/>
</dbReference>
<dbReference type="CDD" id="cd08637">
    <property type="entry name" value="DNA_pol_A_pol_I_C"/>
    <property type="match status" value="1"/>
</dbReference>
<evidence type="ECO:0000256" key="2">
    <source>
        <dbReference type="ARBA" id="ARBA00012417"/>
    </source>
</evidence>
<dbReference type="InterPro" id="IPR029060">
    <property type="entry name" value="PIN-like_dom_sf"/>
</dbReference>
<evidence type="ECO:0000256" key="9">
    <source>
        <dbReference type="ARBA" id="ARBA00022801"/>
    </source>
</evidence>
<name>A0A974BMA8_SEDHY</name>
<evidence type="ECO:0000256" key="8">
    <source>
        <dbReference type="ARBA" id="ARBA00022763"/>
    </source>
</evidence>
<dbReference type="Gene3D" id="1.10.150.20">
    <property type="entry name" value="5' to 3' exonuclease, C-terminal subdomain"/>
    <property type="match status" value="2"/>
</dbReference>
<dbReference type="InterPro" id="IPR020045">
    <property type="entry name" value="DNA_polI_H3TH"/>
</dbReference>
<dbReference type="InterPro" id="IPR036279">
    <property type="entry name" value="5-3_exonuclease_C_sf"/>
</dbReference>
<dbReference type="InterPro" id="IPR020046">
    <property type="entry name" value="5-3_exonucl_a-hlix_arch_N"/>
</dbReference>
<dbReference type="GO" id="GO:0003887">
    <property type="term" value="F:DNA-directed DNA polymerase activity"/>
    <property type="evidence" value="ECO:0007669"/>
    <property type="project" value="UniProtKB-UniRule"/>
</dbReference>
<keyword evidence="8 16" id="KW-0227">DNA damage</keyword>
<dbReference type="InterPro" id="IPR002298">
    <property type="entry name" value="DNA_polymerase_A"/>
</dbReference>
<dbReference type="FunFam" id="1.10.150.20:FF:000002">
    <property type="entry name" value="DNA polymerase I"/>
    <property type="match status" value="1"/>
</dbReference>
<dbReference type="Gene3D" id="3.40.50.1010">
    <property type="entry name" value="5'-nuclease"/>
    <property type="match status" value="1"/>
</dbReference>
<keyword evidence="10 16" id="KW-0269">Exonuclease</keyword>
<organism evidence="19 20">
    <name type="scientific">Sedimentibacter hydroxybenzoicus DSM 7310</name>
    <dbReference type="NCBI Taxonomy" id="1123245"/>
    <lineage>
        <taxon>Bacteria</taxon>
        <taxon>Bacillati</taxon>
        <taxon>Bacillota</taxon>
        <taxon>Tissierellia</taxon>
        <taxon>Sedimentibacter</taxon>
    </lineage>
</organism>
<evidence type="ECO:0000256" key="3">
    <source>
        <dbReference type="ARBA" id="ARBA00020311"/>
    </source>
</evidence>
<keyword evidence="6 16" id="KW-0235">DNA replication</keyword>
<dbReference type="NCBIfam" id="NF004397">
    <property type="entry name" value="PRK05755.1"/>
    <property type="match status" value="1"/>
</dbReference>
<dbReference type="InterPro" id="IPR008918">
    <property type="entry name" value="HhH2"/>
</dbReference>
<evidence type="ECO:0000313" key="19">
    <source>
        <dbReference type="EMBL" id="NYB75200.1"/>
    </source>
</evidence>
<dbReference type="FunFam" id="1.20.1060.10:FF:000001">
    <property type="entry name" value="DNA polymerase I"/>
    <property type="match status" value="1"/>
</dbReference>
<dbReference type="Gene3D" id="1.20.1060.10">
    <property type="entry name" value="Taq DNA Polymerase, Chain T, domain 4"/>
    <property type="match status" value="1"/>
</dbReference>
<dbReference type="NCBIfam" id="TIGR00593">
    <property type="entry name" value="pola"/>
    <property type="match status" value="1"/>
</dbReference>
<dbReference type="CDD" id="cd09898">
    <property type="entry name" value="H3TH_53EXO"/>
    <property type="match status" value="1"/>
</dbReference>
<dbReference type="PRINTS" id="PR00868">
    <property type="entry name" value="DNAPOLI"/>
</dbReference>
<dbReference type="FunFam" id="1.10.150.20:FF:000003">
    <property type="entry name" value="DNA polymerase I"/>
    <property type="match status" value="1"/>
</dbReference>
<evidence type="ECO:0000256" key="10">
    <source>
        <dbReference type="ARBA" id="ARBA00022839"/>
    </source>
</evidence>
<evidence type="ECO:0000256" key="15">
    <source>
        <dbReference type="NCBIfam" id="TIGR00593"/>
    </source>
</evidence>
<dbReference type="SUPFAM" id="SSF56672">
    <property type="entry name" value="DNA/RNA polymerases"/>
    <property type="match status" value="1"/>
</dbReference>
<dbReference type="FunFam" id="3.40.50.1010:FF:000001">
    <property type="entry name" value="DNA polymerase I"/>
    <property type="match status" value="1"/>
</dbReference>
<dbReference type="InterPro" id="IPR012337">
    <property type="entry name" value="RNaseH-like_sf"/>
</dbReference>
<evidence type="ECO:0000256" key="12">
    <source>
        <dbReference type="ARBA" id="ARBA00023125"/>
    </source>
</evidence>
<dbReference type="PANTHER" id="PTHR10133:SF27">
    <property type="entry name" value="DNA POLYMERASE NU"/>
    <property type="match status" value="1"/>
</dbReference>
<keyword evidence="9 16" id="KW-0378">Hydrolase</keyword>
<sequence>MNNKIMILDGNSLLFRAFYAMPPLKTKKGQYTNAVYGFLSMLYKLLDTYSPEYICVAFDPKKPTFRHEQYKEYKAKRAKAPDELVEQFQLIRDVLDIHNIKCVEIDGFEADDVAGTFANAAKELVDEIYLVTSDKDYLQLIDENIKVILTKKGVTNTEEMNVEEMNNQYGITPLQFIDLKALMGDQSDNIPGVSGVGEKTALKLIQEYNNLDNLYENIDNIKGKLKEKLENDKMQAYMSQTLATIITDIPIDFNLDEYKVMEPDYKKLSDLYDELEFRTFKKKIAEEKVQSATETQMSLFDNGDDKSDAITNKNSDAIVNKNSVRINYIEAEDDIKNIVNNINKSKKAAIKFLLDSDRALYSKLIALGISDGTEIYYIDSDKISEEKILSSFTDIFESDEISVIGHGLKNEVIYLMKQKIELNCISFDSEIGKYLLNPSDSSYAIDKIAYEYLKEELLSENDILGTGRSKISFKELNLDKKKEYIYNYLSTVIRCESLMKTEIKELQMNELYENIELPLIEVLGYMEYVGFKLDLKVLESLGTHFNEKIQYLEKEIYEMAGEKFNINSPKQLAVILFEKLGLPVIKKTKTGVSTDAEVLDRLKSEHEIVGSIVEYRQMVKLNSTYVEGLKNVIDKKTGRVHSVFNQTIAATGRISSTEPNLQNIPTRTDEGRELRKAFVAEEGYVLCDADYSQIELRVLAHLANEQNLIDAFLNNEDIHTKTASQVFHVAVEDVTPIMRSRAKAVNFGIVYGISDFGLSRDLNIPRKESKQYIENYLSFYSNIDKYMKDIVEFGKKDGYVTTYFGRRRYIPELSSRNFNIRSFGERIALNTPVQGTAADIIKAAMVGVYKKLKDNNMKSRLILQVHDELIVEAVAEELNEVKVIIKEEMENVVDNFSVRLESDINVGGSWYEAK</sequence>
<keyword evidence="13 16" id="KW-0234">DNA repair</keyword>
<dbReference type="GO" id="GO:0003677">
    <property type="term" value="F:DNA binding"/>
    <property type="evidence" value="ECO:0007669"/>
    <property type="project" value="UniProtKB-UniRule"/>
</dbReference>
<dbReference type="Pfam" id="PF00476">
    <property type="entry name" value="DNA_pol_A"/>
    <property type="match status" value="1"/>
</dbReference>
<accession>A0A974BMA8</accession>
<dbReference type="SUPFAM" id="SSF88723">
    <property type="entry name" value="PIN domain-like"/>
    <property type="match status" value="1"/>
</dbReference>
<dbReference type="InterPro" id="IPR019760">
    <property type="entry name" value="DNA-dir_DNA_pol_A_CS"/>
</dbReference>
<protein>
    <recommendedName>
        <fullName evidence="3 15">DNA polymerase I</fullName>
        <ecNumber evidence="2 15">2.7.7.7</ecNumber>
    </recommendedName>
</protein>
<dbReference type="EMBL" id="JACBNQ010000018">
    <property type="protein sequence ID" value="NYB75200.1"/>
    <property type="molecule type" value="Genomic_DNA"/>
</dbReference>
<dbReference type="CDD" id="cd06140">
    <property type="entry name" value="DNA_polA_I_Bacillus_like_exo"/>
    <property type="match status" value="1"/>
</dbReference>
<evidence type="ECO:0000259" key="18">
    <source>
        <dbReference type="SMART" id="SM00482"/>
    </source>
</evidence>
<dbReference type="InterPro" id="IPR036397">
    <property type="entry name" value="RNaseH_sf"/>
</dbReference>
<keyword evidence="12 16" id="KW-0238">DNA-binding</keyword>
<dbReference type="Pfam" id="PF02739">
    <property type="entry name" value="5_3_exonuc_N"/>
    <property type="match status" value="1"/>
</dbReference>
<dbReference type="SMART" id="SM00279">
    <property type="entry name" value="HhH2"/>
    <property type="match status" value="1"/>
</dbReference>
<dbReference type="Gene3D" id="3.30.420.10">
    <property type="entry name" value="Ribonuclease H-like superfamily/Ribonuclease H"/>
    <property type="match status" value="1"/>
</dbReference>
<dbReference type="AlphaFoldDB" id="A0A974BMA8"/>
<dbReference type="SUPFAM" id="SSF53098">
    <property type="entry name" value="Ribonuclease H-like"/>
    <property type="match status" value="1"/>
</dbReference>
<keyword evidence="20" id="KW-1185">Reference proteome</keyword>
<evidence type="ECO:0000256" key="11">
    <source>
        <dbReference type="ARBA" id="ARBA00022932"/>
    </source>
</evidence>
<dbReference type="SUPFAM" id="SSF47807">
    <property type="entry name" value="5' to 3' exonuclease, C-terminal subdomain"/>
    <property type="match status" value="1"/>
</dbReference>
<dbReference type="PROSITE" id="PS00447">
    <property type="entry name" value="DNA_POLYMERASE_A"/>
    <property type="match status" value="1"/>
</dbReference>
<dbReference type="RefSeq" id="WP_179238906.1">
    <property type="nucleotide sequence ID" value="NZ_JACBNQ010000018.1"/>
</dbReference>
<dbReference type="Pfam" id="PF01367">
    <property type="entry name" value="5_3_exonuc"/>
    <property type="match status" value="1"/>
</dbReference>
<evidence type="ECO:0000256" key="16">
    <source>
        <dbReference type="RuleBase" id="RU004460"/>
    </source>
</evidence>
<dbReference type="GO" id="GO:0006302">
    <property type="term" value="P:double-strand break repair"/>
    <property type="evidence" value="ECO:0007669"/>
    <property type="project" value="TreeGrafter"/>
</dbReference>
<dbReference type="Proteomes" id="UP000611629">
    <property type="component" value="Unassembled WGS sequence"/>
</dbReference>
<comment type="catalytic activity">
    <reaction evidence="14 16">
        <text>DNA(n) + a 2'-deoxyribonucleoside 5'-triphosphate = DNA(n+1) + diphosphate</text>
        <dbReference type="Rhea" id="RHEA:22508"/>
        <dbReference type="Rhea" id="RHEA-COMP:17339"/>
        <dbReference type="Rhea" id="RHEA-COMP:17340"/>
        <dbReference type="ChEBI" id="CHEBI:33019"/>
        <dbReference type="ChEBI" id="CHEBI:61560"/>
        <dbReference type="ChEBI" id="CHEBI:173112"/>
        <dbReference type="EC" id="2.7.7.7"/>
    </reaction>
</comment>
<keyword evidence="11 16" id="KW-0239">DNA-directed DNA polymerase</keyword>
<dbReference type="InterPro" id="IPR002421">
    <property type="entry name" value="5-3_exonuclease"/>
</dbReference>
<proteinExistence type="inferred from homology"/>
<keyword evidence="7" id="KW-0540">Nuclease</keyword>
<comment type="function">
    <text evidence="16">In addition to polymerase activity, this DNA polymerase exhibits 5'-3' exonuclease activity.</text>
</comment>
<dbReference type="InterPro" id="IPR043502">
    <property type="entry name" value="DNA/RNA_pol_sf"/>
</dbReference>
<evidence type="ECO:0000259" key="17">
    <source>
        <dbReference type="SMART" id="SM00475"/>
    </source>
</evidence>
<keyword evidence="5 16" id="KW-0548">Nucleotidyltransferase</keyword>
<dbReference type="PANTHER" id="PTHR10133">
    <property type="entry name" value="DNA POLYMERASE I"/>
    <property type="match status" value="1"/>
</dbReference>
<comment type="caution">
    <text evidence="19">The sequence shown here is derived from an EMBL/GenBank/DDBJ whole genome shotgun (WGS) entry which is preliminary data.</text>
</comment>
<feature type="domain" description="5'-3' exonuclease" evidence="17">
    <location>
        <begin position="3"/>
        <end position="261"/>
    </location>
</feature>
<feature type="domain" description="DNA-directed DNA polymerase family A palm" evidence="18">
    <location>
        <begin position="671"/>
        <end position="877"/>
    </location>
</feature>
<evidence type="ECO:0000256" key="1">
    <source>
        <dbReference type="ARBA" id="ARBA00007705"/>
    </source>
</evidence>
<dbReference type="SMART" id="SM00475">
    <property type="entry name" value="53EXOc"/>
    <property type="match status" value="1"/>
</dbReference>
<dbReference type="Gene3D" id="3.30.70.370">
    <property type="match status" value="1"/>
</dbReference>
<comment type="subunit">
    <text evidence="16">Single-chain monomer with multiple functions.</text>
</comment>
<evidence type="ECO:0000313" key="20">
    <source>
        <dbReference type="Proteomes" id="UP000611629"/>
    </source>
</evidence>
<evidence type="ECO:0000256" key="4">
    <source>
        <dbReference type="ARBA" id="ARBA00022679"/>
    </source>
</evidence>
<evidence type="ECO:0000256" key="6">
    <source>
        <dbReference type="ARBA" id="ARBA00022705"/>
    </source>
</evidence>
<dbReference type="InterPro" id="IPR018320">
    <property type="entry name" value="DNA_polymerase_1"/>
</dbReference>
<comment type="similarity">
    <text evidence="1 16">Belongs to the DNA polymerase type-A family.</text>
</comment>
<evidence type="ECO:0000256" key="7">
    <source>
        <dbReference type="ARBA" id="ARBA00022722"/>
    </source>
</evidence>
<gene>
    <name evidence="16 19" type="primary">polA</name>
    <name evidence="19" type="ORF">HZF24_13710</name>
</gene>
<dbReference type="Pfam" id="PF22619">
    <property type="entry name" value="DNA_polI_exo1"/>
    <property type="match status" value="1"/>
</dbReference>
<dbReference type="GO" id="GO:0008409">
    <property type="term" value="F:5'-3' exonuclease activity"/>
    <property type="evidence" value="ECO:0007669"/>
    <property type="project" value="UniProtKB-UniRule"/>
</dbReference>
<evidence type="ECO:0000256" key="14">
    <source>
        <dbReference type="ARBA" id="ARBA00049244"/>
    </source>
</evidence>
<dbReference type="GO" id="GO:0006261">
    <property type="term" value="P:DNA-templated DNA replication"/>
    <property type="evidence" value="ECO:0007669"/>
    <property type="project" value="UniProtKB-UniRule"/>
</dbReference>
<evidence type="ECO:0000256" key="5">
    <source>
        <dbReference type="ARBA" id="ARBA00022695"/>
    </source>
</evidence>
<dbReference type="EC" id="2.7.7.7" evidence="2 15"/>
<dbReference type="InterPro" id="IPR001098">
    <property type="entry name" value="DNA-dir_DNA_pol_A_palm_dom"/>
</dbReference>
<dbReference type="SMART" id="SM00482">
    <property type="entry name" value="POLAc"/>
    <property type="match status" value="1"/>
</dbReference>